<evidence type="ECO:0000256" key="1">
    <source>
        <dbReference type="SAM" id="SignalP"/>
    </source>
</evidence>
<dbReference type="EMBL" id="BONX01000044">
    <property type="protein sequence ID" value="GIG99423.1"/>
    <property type="molecule type" value="Genomic_DNA"/>
</dbReference>
<organism evidence="2 3">
    <name type="scientific">Plantactinospora mayteni</name>
    <dbReference type="NCBI Taxonomy" id="566021"/>
    <lineage>
        <taxon>Bacteria</taxon>
        <taxon>Bacillati</taxon>
        <taxon>Actinomycetota</taxon>
        <taxon>Actinomycetes</taxon>
        <taxon>Micromonosporales</taxon>
        <taxon>Micromonosporaceae</taxon>
        <taxon>Plantactinospora</taxon>
    </lineage>
</organism>
<reference evidence="2 3" key="1">
    <citation type="submission" date="2021-01" db="EMBL/GenBank/DDBJ databases">
        <title>Whole genome shotgun sequence of Plantactinospora mayteni NBRC 109088.</title>
        <authorList>
            <person name="Komaki H."/>
            <person name="Tamura T."/>
        </authorList>
    </citation>
    <scope>NUCLEOTIDE SEQUENCE [LARGE SCALE GENOMIC DNA]</scope>
    <source>
        <strain evidence="2 3">NBRC 109088</strain>
    </source>
</reference>
<gene>
    <name evidence="2" type="ORF">Pma05_59960</name>
</gene>
<accession>A0ABQ4EXM8</accession>
<feature type="chain" id="PRO_5045591196" description="Secreted protein" evidence="1">
    <location>
        <begin position="30"/>
        <end position="160"/>
    </location>
</feature>
<comment type="caution">
    <text evidence="2">The sequence shown here is derived from an EMBL/GenBank/DDBJ whole genome shotgun (WGS) entry which is preliminary data.</text>
</comment>
<proteinExistence type="predicted"/>
<dbReference type="RefSeq" id="WP_203860783.1">
    <property type="nucleotide sequence ID" value="NZ_BAAAZQ010000012.1"/>
</dbReference>
<evidence type="ECO:0000313" key="2">
    <source>
        <dbReference type="EMBL" id="GIG99423.1"/>
    </source>
</evidence>
<evidence type="ECO:0000313" key="3">
    <source>
        <dbReference type="Proteomes" id="UP000621500"/>
    </source>
</evidence>
<keyword evidence="1" id="KW-0732">Signal</keyword>
<protein>
    <recommendedName>
        <fullName evidence="4">Secreted protein</fullName>
    </recommendedName>
</protein>
<dbReference type="Proteomes" id="UP000621500">
    <property type="component" value="Unassembled WGS sequence"/>
</dbReference>
<sequence length="160" mass="16447">MLRRRLAQAGVAIGVLAASLLGFSPAANAAPTSFVAKAVHAGGAGALGVQATGGLAWYSRSVTLTSVRFYANAGECGYLAAEGWQGSTFIDFSYHPPADEDYYCGGATGRWFTVGNIALDGSQVSGGITQVRVYVLDASHDGQGYAYCNKASSACTSGQF</sequence>
<feature type="signal peptide" evidence="1">
    <location>
        <begin position="1"/>
        <end position="29"/>
    </location>
</feature>
<evidence type="ECO:0008006" key="4">
    <source>
        <dbReference type="Google" id="ProtNLM"/>
    </source>
</evidence>
<keyword evidence="3" id="KW-1185">Reference proteome</keyword>
<name>A0ABQ4EXM8_9ACTN</name>